<evidence type="ECO:0000313" key="3">
    <source>
        <dbReference type="Proteomes" id="UP000501600"/>
    </source>
</evidence>
<organism evidence="2 3">
    <name type="scientific">Parasphingorhabdus halotolerans</name>
    <dbReference type="NCBI Taxonomy" id="2725558"/>
    <lineage>
        <taxon>Bacteria</taxon>
        <taxon>Pseudomonadati</taxon>
        <taxon>Pseudomonadota</taxon>
        <taxon>Alphaproteobacteria</taxon>
        <taxon>Sphingomonadales</taxon>
        <taxon>Sphingomonadaceae</taxon>
        <taxon>Parasphingorhabdus</taxon>
    </lineage>
</organism>
<protein>
    <submittedName>
        <fullName evidence="2">Uncharacterized protein</fullName>
    </submittedName>
</protein>
<keyword evidence="3" id="KW-1185">Reference proteome</keyword>
<evidence type="ECO:0000256" key="1">
    <source>
        <dbReference type="SAM" id="Phobius"/>
    </source>
</evidence>
<keyword evidence="1" id="KW-0472">Membrane</keyword>
<accession>A0A6H2DM44</accession>
<reference evidence="2 3" key="1">
    <citation type="submission" date="2020-04" db="EMBL/GenBank/DDBJ databases">
        <title>Genome sequence for Sphingorhabdus sp. strain M1.</title>
        <authorList>
            <person name="Park S.-J."/>
        </authorList>
    </citation>
    <scope>NUCLEOTIDE SEQUENCE [LARGE SCALE GENOMIC DNA]</scope>
    <source>
        <strain evidence="2 3">JK6</strain>
    </source>
</reference>
<proteinExistence type="predicted"/>
<feature type="transmembrane region" description="Helical" evidence="1">
    <location>
        <begin position="16"/>
        <end position="35"/>
    </location>
</feature>
<sequence>MDQLDQDLTRFKKPSMAAVGGFAAALVIATLPAVYLEKIIGFTGIAEIISAAAPPLGNTAKGLIAVTAGLVSASIIYLFLNQKGGSDMGLALPKFSVSDDNVADPGQPMVKKSKFSLKKLLRKPRKTGATNDRKVMDLADLPKLREADAHPDAPARRPIFAEADLGSPLAEKIQPFEAASAAPQQAEPPVAETRATTPAPFVADRQLRAPVEHVSQHQVPAQETALDLSNMVVAPAEQVAAPLQAQTVAAPESQIQPHEDQPQEDMSALSIADLASRLEAGLARLKQLEIASRAIADPVAPEAASVVPAPAENAGSFSVSSQEAPLNVPSLKPVEKTEEEVQAARQADMDAALKAALGTLEKMTAHR</sequence>
<dbReference type="AlphaFoldDB" id="A0A6H2DM44"/>
<keyword evidence="1" id="KW-0812">Transmembrane</keyword>
<dbReference type="Proteomes" id="UP000501600">
    <property type="component" value="Chromosome"/>
</dbReference>
<keyword evidence="1" id="KW-1133">Transmembrane helix</keyword>
<evidence type="ECO:0000313" key="2">
    <source>
        <dbReference type="EMBL" id="QJB69424.1"/>
    </source>
</evidence>
<dbReference type="RefSeq" id="WP_168819464.1">
    <property type="nucleotide sequence ID" value="NZ_CP051217.1"/>
</dbReference>
<gene>
    <name evidence="2" type="ORF">HF685_09130</name>
</gene>
<feature type="transmembrane region" description="Helical" evidence="1">
    <location>
        <begin position="62"/>
        <end position="80"/>
    </location>
</feature>
<dbReference type="KEGG" id="phao:HF685_09130"/>
<dbReference type="EMBL" id="CP051217">
    <property type="protein sequence ID" value="QJB69424.1"/>
    <property type="molecule type" value="Genomic_DNA"/>
</dbReference>
<name>A0A6H2DM44_9SPHN</name>